<comment type="similarity">
    <text evidence="2">Belongs to the ABC-2 integral membrane protein family.</text>
</comment>
<comment type="caution">
    <text evidence="9">The sequence shown here is derived from an EMBL/GenBank/DDBJ whole genome shotgun (WGS) entry which is preliminary data.</text>
</comment>
<evidence type="ECO:0000259" key="8">
    <source>
        <dbReference type="Pfam" id="PF12051"/>
    </source>
</evidence>
<evidence type="ECO:0000256" key="7">
    <source>
        <dbReference type="SAM" id="Phobius"/>
    </source>
</evidence>
<protein>
    <recommendedName>
        <fullName evidence="8">DUF3533 domain-containing protein</fullName>
    </recommendedName>
</protein>
<proteinExistence type="inferred from homology"/>
<feature type="transmembrane region" description="Helical" evidence="7">
    <location>
        <begin position="398"/>
        <end position="419"/>
    </location>
</feature>
<dbReference type="Pfam" id="PF12051">
    <property type="entry name" value="DUF3533"/>
    <property type="match status" value="1"/>
</dbReference>
<sequence length="444" mass="46747">MDPDVARKIRSPWLWLVPVGAVVVLMSLLAATYVGSVADPQKHLEKFPVLLVNEDGGGRLPGPDGGEGPEQNFGAQIVSGLEKGSDTQKFDLEVVDSDTAFHRLDNAEAYGAIVIPRNFTSTSIEFAGSAVGFTQVDRPVIQVWTNPGAGALASSIVTAYADTALTEANTTFGKQLAAGVIDQAKQAGLTVSGASLLGLAAPIDIRIDPADPLPGNAGNGLTAFYFALLLVLAGFTGSVIVQTLVDGMLGFGPMEVGPLYRLMAPLKISRWGTLVIKWWIMFVIALVLASVYLLVCRVVGMDLSNAFALWMFGVLVITAVGVTCMSVAAALGSFGLLVNMVVFVVLGLPSSGGTVPLEATPSVFHWLAWFEPMHQVYLGARAILYFDVNFSAGLGRALVMTGVGLVIGLILGAVVTQLYDRKGWLRAPGGFSPRHLAESSKSAI</sequence>
<feature type="transmembrane region" description="Helical" evidence="7">
    <location>
        <begin position="307"/>
        <end position="330"/>
    </location>
</feature>
<name>A0A2G3PJE2_WILMA</name>
<keyword evidence="4 7" id="KW-0812">Transmembrane</keyword>
<dbReference type="PANTHER" id="PTHR43077">
    <property type="entry name" value="TRANSPORT PERMEASE YVFS-RELATED"/>
    <property type="match status" value="1"/>
</dbReference>
<dbReference type="EMBL" id="PEBD01000010">
    <property type="protein sequence ID" value="PHV65937.1"/>
    <property type="molecule type" value="Genomic_DNA"/>
</dbReference>
<dbReference type="InterPro" id="IPR051328">
    <property type="entry name" value="T7SS_ABC-Transporter"/>
</dbReference>
<feature type="transmembrane region" description="Helical" evidence="7">
    <location>
        <begin position="336"/>
        <end position="355"/>
    </location>
</feature>
<reference evidence="9 10" key="1">
    <citation type="submission" date="2017-10" db="EMBL/GenBank/DDBJ databases">
        <title>The draft genome sequence of Williamsia sp. BULT 1.1 isolated from the semi-arid grassland soils from South Africa.</title>
        <authorList>
            <person name="Kabwe M.H."/>
            <person name="Govender N."/>
            <person name="Mutseka Lunga P."/>
            <person name="Vikram S."/>
            <person name="Makhalanyane T.P."/>
        </authorList>
    </citation>
    <scope>NUCLEOTIDE SEQUENCE [LARGE SCALE GENOMIC DNA]</scope>
    <source>
        <strain evidence="9 10">BULT 1.1</strain>
    </source>
</reference>
<dbReference type="RefSeq" id="WP_099384230.1">
    <property type="nucleotide sequence ID" value="NZ_PEBD01000010.1"/>
</dbReference>
<evidence type="ECO:0000256" key="2">
    <source>
        <dbReference type="ARBA" id="ARBA00007783"/>
    </source>
</evidence>
<organism evidence="9 10">
    <name type="scientific">Williamsia marianensis</name>
    <dbReference type="NCBI Taxonomy" id="85044"/>
    <lineage>
        <taxon>Bacteria</taxon>
        <taxon>Bacillati</taxon>
        <taxon>Actinomycetota</taxon>
        <taxon>Actinomycetes</taxon>
        <taxon>Mycobacteriales</taxon>
        <taxon>Nocardiaceae</taxon>
        <taxon>Williamsia</taxon>
    </lineage>
</organism>
<keyword evidence="6 7" id="KW-0472">Membrane</keyword>
<accession>A0A2G3PJE2</accession>
<keyword evidence="3" id="KW-1003">Cell membrane</keyword>
<comment type="subcellular location">
    <subcellularLocation>
        <location evidence="1">Cell membrane</location>
        <topology evidence="1">Multi-pass membrane protein</topology>
    </subcellularLocation>
</comment>
<feature type="transmembrane region" description="Helical" evidence="7">
    <location>
        <begin position="367"/>
        <end position="386"/>
    </location>
</feature>
<evidence type="ECO:0000256" key="4">
    <source>
        <dbReference type="ARBA" id="ARBA00022692"/>
    </source>
</evidence>
<gene>
    <name evidence="9" type="ORF">CSW57_19915</name>
</gene>
<dbReference type="GO" id="GO:0005886">
    <property type="term" value="C:plasma membrane"/>
    <property type="evidence" value="ECO:0007669"/>
    <property type="project" value="UniProtKB-SubCell"/>
</dbReference>
<feature type="transmembrane region" description="Helical" evidence="7">
    <location>
        <begin position="276"/>
        <end position="295"/>
    </location>
</feature>
<evidence type="ECO:0000256" key="5">
    <source>
        <dbReference type="ARBA" id="ARBA00022989"/>
    </source>
</evidence>
<dbReference type="Proteomes" id="UP000225108">
    <property type="component" value="Unassembled WGS sequence"/>
</dbReference>
<evidence type="ECO:0000256" key="1">
    <source>
        <dbReference type="ARBA" id="ARBA00004651"/>
    </source>
</evidence>
<feature type="transmembrane region" description="Helical" evidence="7">
    <location>
        <begin position="12"/>
        <end position="34"/>
    </location>
</feature>
<evidence type="ECO:0000256" key="3">
    <source>
        <dbReference type="ARBA" id="ARBA00022475"/>
    </source>
</evidence>
<keyword evidence="5 7" id="KW-1133">Transmembrane helix</keyword>
<evidence type="ECO:0000256" key="6">
    <source>
        <dbReference type="ARBA" id="ARBA00023136"/>
    </source>
</evidence>
<dbReference type="InterPro" id="IPR022703">
    <property type="entry name" value="DUF3533"/>
</dbReference>
<evidence type="ECO:0000313" key="10">
    <source>
        <dbReference type="Proteomes" id="UP000225108"/>
    </source>
</evidence>
<dbReference type="PANTHER" id="PTHR43077:SF8">
    <property type="entry name" value="DOXORUBICIN RESISTANCE ABC TRANSPORTER PERMEASE PROTEIN DRRB"/>
    <property type="match status" value="1"/>
</dbReference>
<evidence type="ECO:0000313" key="9">
    <source>
        <dbReference type="EMBL" id="PHV65937.1"/>
    </source>
</evidence>
<feature type="transmembrane region" description="Helical" evidence="7">
    <location>
        <begin position="223"/>
        <end position="245"/>
    </location>
</feature>
<feature type="domain" description="DUF3533" evidence="8">
    <location>
        <begin position="23"/>
        <end position="397"/>
    </location>
</feature>
<dbReference type="Gene3D" id="3.40.1710.10">
    <property type="entry name" value="abc type-2 transporter like domain"/>
    <property type="match status" value="1"/>
</dbReference>
<dbReference type="AlphaFoldDB" id="A0A2G3PJE2"/>